<dbReference type="CDD" id="cd12797">
    <property type="entry name" value="M23_peptidase"/>
    <property type="match status" value="1"/>
</dbReference>
<accession>A0A6J6LSQ0</accession>
<dbReference type="InterPro" id="IPR016047">
    <property type="entry name" value="M23ase_b-sheet_dom"/>
</dbReference>
<reference evidence="4" key="1">
    <citation type="submission" date="2020-05" db="EMBL/GenBank/DDBJ databases">
        <authorList>
            <person name="Chiriac C."/>
            <person name="Salcher M."/>
            <person name="Ghai R."/>
            <person name="Kavagutti S V."/>
        </authorList>
    </citation>
    <scope>NUCLEOTIDE SEQUENCE</scope>
</reference>
<dbReference type="Gene3D" id="6.10.250.3150">
    <property type="match status" value="1"/>
</dbReference>
<dbReference type="Gene3D" id="2.70.70.10">
    <property type="entry name" value="Glucose Permease (Domain IIA)"/>
    <property type="match status" value="1"/>
</dbReference>
<name>A0A6J6LSQ0_9ZZZZ</name>
<evidence type="ECO:0000256" key="1">
    <source>
        <dbReference type="ARBA" id="ARBA00022729"/>
    </source>
</evidence>
<gene>
    <name evidence="4" type="ORF">UFOPK2242_01174</name>
</gene>
<evidence type="ECO:0000259" key="3">
    <source>
        <dbReference type="Pfam" id="PF01551"/>
    </source>
</evidence>
<evidence type="ECO:0000313" key="4">
    <source>
        <dbReference type="EMBL" id="CAB4664826.1"/>
    </source>
</evidence>
<dbReference type="InterPro" id="IPR011055">
    <property type="entry name" value="Dup_hybrid_motif"/>
</dbReference>
<sequence>MNRFLVAFLACSIGLIGPGSAIAQGATAPAPTKQSLLRNIGDASAEEAVALRELSNIRAKRAAAQARLAEVDAQLSAAVAKRREVGARIDALALQIKENRRALRAARDDLDRSAARMYRGGSGDGGFAALAGAAKGFHDLVVGTKYLSSSSKNSKNLIRAFTEARVALSTMEAGLAVERAAVDVEAQTVSGLRVEQAAAAASAVEEERAEAASLAKIRSRKAEYTRQLAVLQAESDRIAASLRGRNTGSRPGRLVRPADGAISSTFGTRVHPIFGDTRMHSGVDFSSGMGAPVRAAASGVVVSANYQTGYGNAVVINHGGGVATLYAHLSAFNVRAGQTVTASMRIASVGSTGYATGPHLHFEVRVNGVPVDPLGWL</sequence>
<dbReference type="GO" id="GO:0004222">
    <property type="term" value="F:metalloendopeptidase activity"/>
    <property type="evidence" value="ECO:0007669"/>
    <property type="project" value="TreeGrafter"/>
</dbReference>
<dbReference type="Pfam" id="PF01551">
    <property type="entry name" value="Peptidase_M23"/>
    <property type="match status" value="1"/>
</dbReference>
<proteinExistence type="predicted"/>
<dbReference type="SUPFAM" id="SSF51261">
    <property type="entry name" value="Duplicated hybrid motif"/>
    <property type="match status" value="1"/>
</dbReference>
<feature type="domain" description="M23ase beta-sheet core" evidence="3">
    <location>
        <begin position="278"/>
        <end position="373"/>
    </location>
</feature>
<dbReference type="EMBL" id="CAEZWM010000159">
    <property type="protein sequence ID" value="CAB4664826.1"/>
    <property type="molecule type" value="Genomic_DNA"/>
</dbReference>
<feature type="coiled-coil region" evidence="2">
    <location>
        <begin position="54"/>
        <end position="109"/>
    </location>
</feature>
<keyword evidence="1" id="KW-0732">Signal</keyword>
<protein>
    <submittedName>
        <fullName evidence="4">Unannotated protein</fullName>
    </submittedName>
</protein>
<evidence type="ECO:0000256" key="2">
    <source>
        <dbReference type="SAM" id="Coils"/>
    </source>
</evidence>
<dbReference type="PANTHER" id="PTHR21666">
    <property type="entry name" value="PEPTIDASE-RELATED"/>
    <property type="match status" value="1"/>
</dbReference>
<dbReference type="AlphaFoldDB" id="A0A6J6LSQ0"/>
<dbReference type="InterPro" id="IPR050570">
    <property type="entry name" value="Cell_wall_metabolism_enzyme"/>
</dbReference>
<dbReference type="PANTHER" id="PTHR21666:SF289">
    <property type="entry name" value="L-ALA--D-GLU ENDOPEPTIDASE"/>
    <property type="match status" value="1"/>
</dbReference>
<organism evidence="4">
    <name type="scientific">freshwater metagenome</name>
    <dbReference type="NCBI Taxonomy" id="449393"/>
    <lineage>
        <taxon>unclassified sequences</taxon>
        <taxon>metagenomes</taxon>
        <taxon>ecological metagenomes</taxon>
    </lineage>
</organism>
<keyword evidence="2" id="KW-0175">Coiled coil</keyword>